<dbReference type="Proteomes" id="UP001163687">
    <property type="component" value="Chromosome"/>
</dbReference>
<accession>A0AA35G5J7</accession>
<name>A0AA35G5J7_9FIRM</name>
<evidence type="ECO:0000259" key="2">
    <source>
        <dbReference type="Pfam" id="PF07331"/>
    </source>
</evidence>
<organism evidence="3 4">
    <name type="scientific">Caldinitratiruptor microaerophilus</name>
    <dbReference type="NCBI Taxonomy" id="671077"/>
    <lineage>
        <taxon>Bacteria</taxon>
        <taxon>Bacillati</taxon>
        <taxon>Bacillota</taxon>
        <taxon>Clostridia</taxon>
        <taxon>Eubacteriales</taxon>
        <taxon>Symbiobacteriaceae</taxon>
        <taxon>Caldinitratiruptor</taxon>
    </lineage>
</organism>
<feature type="domain" description="DUF1468" evidence="2">
    <location>
        <begin position="10"/>
        <end position="140"/>
    </location>
</feature>
<keyword evidence="1" id="KW-0472">Membrane</keyword>
<sequence length="153" mass="16067">MRRTKALFALLTVLALVTAGEGWRLISRYGSQLGGRQAGGYLVLLGAALMILTLLGRHRGEFAGDPGPATGGGPAGGARRVTVCLVILAGYVFLTPRLGYLVSTVLFFLTYLRVLGNYRWAAAIALSALFGVGSAVVFAQAGMVLPRGMIAWP</sequence>
<feature type="transmembrane region" description="Helical" evidence="1">
    <location>
        <begin position="77"/>
        <end position="94"/>
    </location>
</feature>
<dbReference type="EMBL" id="AP025628">
    <property type="protein sequence ID" value="BDG59536.1"/>
    <property type="molecule type" value="Genomic_DNA"/>
</dbReference>
<dbReference type="AlphaFoldDB" id="A0AA35G5J7"/>
<evidence type="ECO:0000256" key="1">
    <source>
        <dbReference type="SAM" id="Phobius"/>
    </source>
</evidence>
<feature type="transmembrane region" description="Helical" evidence="1">
    <location>
        <begin position="38"/>
        <end position="56"/>
    </location>
</feature>
<proteinExistence type="predicted"/>
<keyword evidence="1" id="KW-1133">Transmembrane helix</keyword>
<protein>
    <recommendedName>
        <fullName evidence="2">DUF1468 domain-containing protein</fullName>
    </recommendedName>
</protein>
<dbReference type="KEGG" id="cmic:caldi_06260"/>
<evidence type="ECO:0000313" key="3">
    <source>
        <dbReference type="EMBL" id="BDG59536.1"/>
    </source>
</evidence>
<feature type="transmembrane region" description="Helical" evidence="1">
    <location>
        <begin position="100"/>
        <end position="116"/>
    </location>
</feature>
<evidence type="ECO:0000313" key="4">
    <source>
        <dbReference type="Proteomes" id="UP001163687"/>
    </source>
</evidence>
<feature type="transmembrane region" description="Helical" evidence="1">
    <location>
        <begin position="123"/>
        <end position="145"/>
    </location>
</feature>
<keyword evidence="1" id="KW-0812">Transmembrane</keyword>
<dbReference type="Pfam" id="PF07331">
    <property type="entry name" value="TctB"/>
    <property type="match status" value="1"/>
</dbReference>
<reference evidence="3" key="1">
    <citation type="submission" date="2022-03" db="EMBL/GenBank/DDBJ databases">
        <title>Complete genome sequence of Caldinitratiruptor microaerophilus.</title>
        <authorList>
            <person name="Mukaiyama R."/>
            <person name="Nishiyama T."/>
            <person name="Ueda K."/>
        </authorList>
    </citation>
    <scope>NUCLEOTIDE SEQUENCE</scope>
    <source>
        <strain evidence="3">JCM 16183</strain>
    </source>
</reference>
<keyword evidence="4" id="KW-1185">Reference proteome</keyword>
<gene>
    <name evidence="3" type="ORF">caldi_06260</name>
</gene>
<dbReference type="InterPro" id="IPR009936">
    <property type="entry name" value="DUF1468"/>
</dbReference>
<dbReference type="RefSeq" id="WP_264843657.1">
    <property type="nucleotide sequence ID" value="NZ_AP025628.1"/>
</dbReference>